<evidence type="ECO:0000256" key="1">
    <source>
        <dbReference type="ARBA" id="ARBA00004496"/>
    </source>
</evidence>
<accession>M3UP01</accession>
<organism evidence="10 11">
    <name type="scientific">Entamoeba histolytica HM-1:IMSS-B</name>
    <dbReference type="NCBI Taxonomy" id="885319"/>
    <lineage>
        <taxon>Eukaryota</taxon>
        <taxon>Amoebozoa</taxon>
        <taxon>Evosea</taxon>
        <taxon>Archamoebae</taxon>
        <taxon>Mastigamoebida</taxon>
        <taxon>Entamoebidae</taxon>
        <taxon>Entamoeba</taxon>
    </lineage>
</organism>
<evidence type="ECO:0000256" key="4">
    <source>
        <dbReference type="ARBA" id="ARBA00022771"/>
    </source>
</evidence>
<dbReference type="InterPro" id="IPR016024">
    <property type="entry name" value="ARM-type_fold"/>
</dbReference>
<keyword evidence="2" id="KW-0963">Cytoplasm</keyword>
<dbReference type="GO" id="GO:0032012">
    <property type="term" value="P:regulation of ARF protein signal transduction"/>
    <property type="evidence" value="ECO:0007669"/>
    <property type="project" value="InterPro"/>
</dbReference>
<dbReference type="PROSITE" id="PS50865">
    <property type="entry name" value="ZF_MYND_2"/>
    <property type="match status" value="1"/>
</dbReference>
<evidence type="ECO:0000256" key="3">
    <source>
        <dbReference type="ARBA" id="ARBA00022723"/>
    </source>
</evidence>
<evidence type="ECO:0000259" key="9">
    <source>
        <dbReference type="PROSITE" id="PS50865"/>
    </source>
</evidence>
<dbReference type="Pfam" id="PF01369">
    <property type="entry name" value="Sec7"/>
    <property type="match status" value="1"/>
</dbReference>
<evidence type="ECO:0000313" key="10">
    <source>
        <dbReference type="EMBL" id="EMH72167.1"/>
    </source>
</evidence>
<evidence type="ECO:0000256" key="6">
    <source>
        <dbReference type="PROSITE-ProRule" id="PRU00134"/>
    </source>
</evidence>
<dbReference type="Gene3D" id="1.10.220.20">
    <property type="match status" value="1"/>
</dbReference>
<evidence type="ECO:0000256" key="7">
    <source>
        <dbReference type="SAM" id="Coils"/>
    </source>
</evidence>
<dbReference type="InterPro" id="IPR023394">
    <property type="entry name" value="Sec7_C_sf"/>
</dbReference>
<dbReference type="GO" id="GO:0005737">
    <property type="term" value="C:cytoplasm"/>
    <property type="evidence" value="ECO:0007669"/>
    <property type="project" value="UniProtKB-SubCell"/>
</dbReference>
<evidence type="ECO:0000259" key="8">
    <source>
        <dbReference type="PROSITE" id="PS50190"/>
    </source>
</evidence>
<dbReference type="SUPFAM" id="SSF48371">
    <property type="entry name" value="ARM repeat"/>
    <property type="match status" value="1"/>
</dbReference>
<keyword evidence="7" id="KW-0175">Coiled coil</keyword>
<name>M3UP01_ENTH1</name>
<dbReference type="InterPro" id="IPR035999">
    <property type="entry name" value="Sec7_dom_sf"/>
</dbReference>
<dbReference type="GO" id="GO:0008270">
    <property type="term" value="F:zinc ion binding"/>
    <property type="evidence" value="ECO:0007669"/>
    <property type="project" value="UniProtKB-KW"/>
</dbReference>
<dbReference type="SMART" id="SM00222">
    <property type="entry name" value="Sec7"/>
    <property type="match status" value="1"/>
</dbReference>
<dbReference type="OrthoDB" id="18431at2759"/>
<feature type="domain" description="MYND-type" evidence="9">
    <location>
        <begin position="1271"/>
        <end position="1311"/>
    </location>
</feature>
<protein>
    <submittedName>
        <fullName evidence="10">Brefeldin a-inhibited guanine nucleotide-exchange protein, putative</fullName>
    </submittedName>
</protein>
<dbReference type="SUPFAM" id="SSF48425">
    <property type="entry name" value="Sec7 domain"/>
    <property type="match status" value="1"/>
</dbReference>
<dbReference type="Proteomes" id="UP000030781">
    <property type="component" value="Unassembled WGS sequence"/>
</dbReference>
<dbReference type="Pfam" id="PF09324">
    <property type="entry name" value="Sec7-like_HDS"/>
    <property type="match status" value="1"/>
</dbReference>
<proteinExistence type="predicted"/>
<evidence type="ECO:0000256" key="5">
    <source>
        <dbReference type="ARBA" id="ARBA00022833"/>
    </source>
</evidence>
<reference evidence="10 11" key="1">
    <citation type="submission" date="2013-01" db="EMBL/GenBank/DDBJ databases">
        <authorList>
            <person name="Hannick L."/>
            <person name="Zafar N."/>
            <person name="Lorenzi H."/>
            <person name="Ali I.A."/>
            <person name="Petri W.P."/>
            <person name="Caler E."/>
        </authorList>
    </citation>
    <scope>NUCLEOTIDE SEQUENCE [LARGE SCALE GENOMIC DNA]</scope>
    <source>
        <strain evidence="11">HM3:IMSS-B</strain>
    </source>
</reference>
<dbReference type="InterPro" id="IPR000904">
    <property type="entry name" value="Sec7_dom"/>
</dbReference>
<dbReference type="Gene3D" id="1.10.1000.11">
    <property type="entry name" value="Arf Nucleotide-binding Site Opener,domain 2"/>
    <property type="match status" value="1"/>
</dbReference>
<dbReference type="PANTHER" id="PTHR10663">
    <property type="entry name" value="GUANYL-NUCLEOTIDE EXCHANGE FACTOR"/>
    <property type="match status" value="1"/>
</dbReference>
<evidence type="ECO:0000313" key="11">
    <source>
        <dbReference type="Proteomes" id="UP000030781"/>
    </source>
</evidence>
<dbReference type="SUPFAM" id="SSF144232">
    <property type="entry name" value="HIT/MYND zinc finger-like"/>
    <property type="match status" value="1"/>
</dbReference>
<dbReference type="GO" id="GO:0005085">
    <property type="term" value="F:guanyl-nucleotide exchange factor activity"/>
    <property type="evidence" value="ECO:0007669"/>
    <property type="project" value="InterPro"/>
</dbReference>
<dbReference type="PROSITE" id="PS01360">
    <property type="entry name" value="ZF_MYND_1"/>
    <property type="match status" value="1"/>
</dbReference>
<comment type="subcellular location">
    <subcellularLocation>
        <location evidence="1">Cytoplasm</location>
    </subcellularLocation>
</comment>
<sequence>MNEITTRTENHQFMSAIDSLLDNIVSLTKKVRSLKTKSEELKKIISSPNYKKMLLNGSHKELFEFIFNLMNECPPKEVIISGSLIDFIESSATCGYIPPVLYDVAVECVLSSFKYTANTTLNTSIIKCVSTFIISQTHHIHSELLLRAFRVIFDATLLLNIHESSISSAINNLTQLIGVIVMKMEMANSVIDEEKENKRSSISSPVINDILPCFYDSIELLHYLYSLTTTHWTQRSTVDTTFKTFLSTITNEAKETLDLKCQLHSLRLISTWLDTFSPTLRSCNSFKKVIEENKSFYQDIQECLILSSTDELLFDESILLVKSIMKHRVLFKGLLNEVFHVIYIPLLRHPIIFPTMKLKILELLNFVCEKNAFCEIYINCDCELYGENIITEMIFVLLYLVENEQDYSVKHFAISTLRQVIKSFRKEVTEPPKGGFNINELLALKQKYNDIKTIFKENSKKGIELFKEGGFCGESVEDIVEFFTKNVDLDKVAIGDYVGKHDEFNQQVLKACINSLDFKDKEIDEGLRMVFNLFVMGGESQVVDRVMECFGNHYFECNKERLTKMSLNSVNIYQLATSVIFLSTESHNPSAKTKAMDTFEKFKEVINSGFGLSIEENILKGIYERTTKEAFHLPKISIVQQINETNKNEFQGKKRILQIKSDLEKMKDYCIAKLKGSTFTPFILEKSTLVPLKLYETIAVPLAESIERTFENIDKIEDIKLILQGLIDTIHMACILRHETKPQIIKALLVITHLDVVNTISQRNVMAVQTLIDVCVTDFEYLEDCWEDCLQVILKMERLHMLASGWKEESNKVPIKEQRIKRFEYSSDYKGPVNERVLLTENVPQCILDIGDVELGSVYNTIDFSDEAIVYFFKGLCGAATKELEAPIPRIYILQKLVISAEANIGRSEIVFQKIWKYLVPFYIRCGLHPIEDVAMSVLDNLRQLTMKSMMSQEVSVENQKEFLKPFVVIISDHPSVNVREFVIQVLQQILTNKKCGENLKSGWETIFDIILFASVDEARVSILAFQFFKQVYKLFEKCPYYEKYFFLFLRCLKSFGRLESVEEVGLQVNSLIQMILTNFFVGKKEVELNDNCYRNIIPMFKVLSTNIHSLYISVATNSIEIFFGLLRSIGNVTSHGLMETILTDCVLPLFTTDISNQWVSNIFEILFVATLDFLLEQHEYCMLLVELIEFAFYVIFHEGPAFSSAALSFINQFIGGVANTNDTVLMHSFIEKFSVFCTSVVQFIPIYNEYQSDRTIEVSQPKEKQLKGNCMICMKEVISEYLMTCPICGKQKYCCEECYIKDTQSHKKICLQQVKLKHLSLVTGQEFTQSLPQFTSSLIEKISGINNVSQALFALFNILTKIISDDDMVILFTQLTNVFNELFTLFNKHPEDVSSLVKSETLIEIYDLYVVQLFEMYLNIFTSDKHHRELMAELYFLFAQTLLKCYVDNKCEYSLSVTKSVIISITNQLIKITNDTVYYQIVDFLYDYFIDMISTKDEDLREILRLLLHKHRTIQTNELKKKNDEIS</sequence>
<dbReference type="EMBL" id="KB611653">
    <property type="protein sequence ID" value="EMH72167.1"/>
    <property type="molecule type" value="Genomic_DNA"/>
</dbReference>
<keyword evidence="4 6" id="KW-0863">Zinc-finger</keyword>
<dbReference type="PANTHER" id="PTHR10663:SF375">
    <property type="entry name" value="LD29171P"/>
    <property type="match status" value="1"/>
</dbReference>
<dbReference type="InterPro" id="IPR002893">
    <property type="entry name" value="Znf_MYND"/>
</dbReference>
<dbReference type="InterPro" id="IPR015403">
    <property type="entry name" value="Mon2/Sec7/BIG1-like_HDS"/>
</dbReference>
<evidence type="ECO:0000256" key="2">
    <source>
        <dbReference type="ARBA" id="ARBA00022490"/>
    </source>
</evidence>
<gene>
    <name evidence="10" type="ORF">EHI8A_024980</name>
</gene>
<dbReference type="VEuPathDB" id="AmoebaDB:EHI8A_024980"/>
<feature type="coiled-coil region" evidence="7">
    <location>
        <begin position="17"/>
        <end position="44"/>
    </location>
</feature>
<keyword evidence="3" id="KW-0479">Metal-binding</keyword>
<feature type="domain" description="SEC7" evidence="8">
    <location>
        <begin position="451"/>
        <end position="629"/>
    </location>
</feature>
<dbReference type="PROSITE" id="PS50190">
    <property type="entry name" value="SEC7"/>
    <property type="match status" value="1"/>
</dbReference>
<keyword evidence="5" id="KW-0862">Zinc</keyword>